<evidence type="ECO:0000313" key="2">
    <source>
        <dbReference type="Proteomes" id="UP001497516"/>
    </source>
</evidence>
<evidence type="ECO:0000313" key="1">
    <source>
        <dbReference type="EMBL" id="CAL1380653.1"/>
    </source>
</evidence>
<accession>A0AAV2E4H9</accession>
<dbReference type="Proteomes" id="UP001497516">
    <property type="component" value="Chromosome 4"/>
</dbReference>
<gene>
    <name evidence="1" type="ORF">LTRI10_LOCUS22083</name>
</gene>
<protein>
    <submittedName>
        <fullName evidence="1">Uncharacterized protein</fullName>
    </submittedName>
</protein>
<name>A0AAV2E4H9_9ROSI</name>
<organism evidence="1 2">
    <name type="scientific">Linum trigynum</name>
    <dbReference type="NCBI Taxonomy" id="586398"/>
    <lineage>
        <taxon>Eukaryota</taxon>
        <taxon>Viridiplantae</taxon>
        <taxon>Streptophyta</taxon>
        <taxon>Embryophyta</taxon>
        <taxon>Tracheophyta</taxon>
        <taxon>Spermatophyta</taxon>
        <taxon>Magnoliopsida</taxon>
        <taxon>eudicotyledons</taxon>
        <taxon>Gunneridae</taxon>
        <taxon>Pentapetalae</taxon>
        <taxon>rosids</taxon>
        <taxon>fabids</taxon>
        <taxon>Malpighiales</taxon>
        <taxon>Linaceae</taxon>
        <taxon>Linum</taxon>
    </lineage>
</organism>
<dbReference type="AlphaFoldDB" id="A0AAV2E4H9"/>
<sequence>MSEITNDEDILGMSTVANGGERVIELYAISNNDIEDFMKAGLEEVRKGVEVECEVDRDYDEDEDNDYVCSEEDLSDGDNDQFEEYVNQDVEADMGGFKIGNGQPEVVEEEVEYVDSDDRKSIVSSDSDDGYQVEEFRVDQDMEAPTFVASQKFSIFVVLKEAIKQHAL</sequence>
<keyword evidence="2" id="KW-1185">Reference proteome</keyword>
<reference evidence="1 2" key="1">
    <citation type="submission" date="2024-04" db="EMBL/GenBank/DDBJ databases">
        <authorList>
            <person name="Fracassetti M."/>
        </authorList>
    </citation>
    <scope>NUCLEOTIDE SEQUENCE [LARGE SCALE GENOMIC DNA]</scope>
</reference>
<proteinExistence type="predicted"/>
<dbReference type="EMBL" id="OZ034817">
    <property type="protein sequence ID" value="CAL1380653.1"/>
    <property type="molecule type" value="Genomic_DNA"/>
</dbReference>